<keyword evidence="3" id="KW-1185">Reference proteome</keyword>
<reference evidence="2 3" key="1">
    <citation type="journal article" date="2019" name="Int. J. Syst. Evol. Microbiol.">
        <title>The Global Catalogue of Microorganisms (GCM) 10K type strain sequencing project: providing services to taxonomists for standard genome sequencing and annotation.</title>
        <authorList>
            <consortium name="The Broad Institute Genomics Platform"/>
            <consortium name="The Broad Institute Genome Sequencing Center for Infectious Disease"/>
            <person name="Wu L."/>
            <person name="Ma J."/>
        </authorList>
    </citation>
    <scope>NUCLEOTIDE SEQUENCE [LARGE SCALE GENOMIC DNA]</scope>
    <source>
        <strain evidence="2 3">JCM 14559</strain>
    </source>
</reference>
<accession>A0ABN2XBN8</accession>
<sequence length="78" mass="7913">MGAEGGEVEAAVGGEGGDGEEQQAVEAAAQAVGRVGHGGLLSGRREGRCCGTTAALYIILIAVHIHERRIKILACEEG</sequence>
<feature type="region of interest" description="Disordered" evidence="1">
    <location>
        <begin position="1"/>
        <end position="22"/>
    </location>
</feature>
<name>A0ABN2XBN8_9ACTN</name>
<evidence type="ECO:0000313" key="2">
    <source>
        <dbReference type="EMBL" id="GAA2109148.1"/>
    </source>
</evidence>
<comment type="caution">
    <text evidence="2">The sequence shown here is derived from an EMBL/GenBank/DDBJ whole genome shotgun (WGS) entry which is preliminary data.</text>
</comment>
<organism evidence="2 3">
    <name type="scientific">Kitasatospora saccharophila</name>
    <dbReference type="NCBI Taxonomy" id="407973"/>
    <lineage>
        <taxon>Bacteria</taxon>
        <taxon>Bacillati</taxon>
        <taxon>Actinomycetota</taxon>
        <taxon>Actinomycetes</taxon>
        <taxon>Kitasatosporales</taxon>
        <taxon>Streptomycetaceae</taxon>
        <taxon>Kitasatospora</taxon>
    </lineage>
</organism>
<protein>
    <submittedName>
        <fullName evidence="2">Uncharacterized protein</fullName>
    </submittedName>
</protein>
<evidence type="ECO:0000256" key="1">
    <source>
        <dbReference type="SAM" id="MobiDB-lite"/>
    </source>
</evidence>
<proteinExistence type="predicted"/>
<feature type="compositionally biased region" description="Low complexity" evidence="1">
    <location>
        <begin position="1"/>
        <end position="12"/>
    </location>
</feature>
<gene>
    <name evidence="2" type="ORF">GCM10009759_49540</name>
</gene>
<dbReference type="EMBL" id="BAAANS010000036">
    <property type="protein sequence ID" value="GAA2109148.1"/>
    <property type="molecule type" value="Genomic_DNA"/>
</dbReference>
<dbReference type="Proteomes" id="UP001500897">
    <property type="component" value="Unassembled WGS sequence"/>
</dbReference>
<evidence type="ECO:0000313" key="3">
    <source>
        <dbReference type="Proteomes" id="UP001500897"/>
    </source>
</evidence>